<dbReference type="Proteomes" id="UP000095347">
    <property type="component" value="Unassembled WGS sequence"/>
</dbReference>
<reference evidence="2" key="1">
    <citation type="submission" date="2016-07" db="EMBL/GenBank/DDBJ databases">
        <authorList>
            <person name="Florea S."/>
            <person name="Webb J.S."/>
            <person name="Jaromczyk J."/>
            <person name="Schardl C.L."/>
        </authorList>
    </citation>
    <scope>NUCLEOTIDE SEQUENCE [LARGE SCALE GENOMIC DNA]</scope>
    <source>
        <strain evidence="2">MV-1</strain>
    </source>
</reference>
<accession>A0A1E5Q827</accession>
<gene>
    <name evidence="1" type="ORF">BEN30_10510</name>
</gene>
<sequence>MRCTPELEKLLYRVIDSFDHDDRPIHRIHTSQWDAIEIEVRPFTLCLSFDGDDMIAPRVQSIARIEGKMQGQPFLALLQVYRSESDCRDIVEIAWHSDDPDLVRRWIVMFQLKGKPGLLPEPVKSSIPAGIKHCWAWDHAFIINANATAAMTGFSEWINSTIPRSVQEFYLGGEVVDADDIYRIGMDLGKDQFFWCGYSLCDLTPESWADTIAGQITKMPGSLRFKSVDLPSLLAINWFIGGAIRLRNIEIHSYHDDQELGRRPLSPAMRDRLEQAQNDLLEWLERRWLDRLPILLDRIQWNQYPKTEFYKDIKHHDAQRLPVAQVDAPSIGWFLPYPQQ</sequence>
<name>A0A1E5Q827_9PROT</name>
<dbReference type="RefSeq" id="WP_069958021.1">
    <property type="nucleotide sequence ID" value="NZ_MCGG01000025.1"/>
</dbReference>
<comment type="caution">
    <text evidence="1">The sequence shown here is derived from an EMBL/GenBank/DDBJ whole genome shotgun (WGS) entry which is preliminary data.</text>
</comment>
<dbReference type="OrthoDB" id="9770771at2"/>
<keyword evidence="2" id="KW-1185">Reference proteome</keyword>
<proteinExistence type="predicted"/>
<dbReference type="AlphaFoldDB" id="A0A1E5Q827"/>
<dbReference type="EMBL" id="MCGG01000025">
    <property type="protein sequence ID" value="OEJ67192.1"/>
    <property type="molecule type" value="Genomic_DNA"/>
</dbReference>
<protein>
    <submittedName>
        <fullName evidence="1">Uncharacterized protein</fullName>
    </submittedName>
</protein>
<evidence type="ECO:0000313" key="1">
    <source>
        <dbReference type="EMBL" id="OEJ67192.1"/>
    </source>
</evidence>
<organism evidence="1 2">
    <name type="scientific">Magnetovibrio blakemorei</name>
    <dbReference type="NCBI Taxonomy" id="28181"/>
    <lineage>
        <taxon>Bacteria</taxon>
        <taxon>Pseudomonadati</taxon>
        <taxon>Pseudomonadota</taxon>
        <taxon>Alphaproteobacteria</taxon>
        <taxon>Rhodospirillales</taxon>
        <taxon>Magnetovibrionaceae</taxon>
        <taxon>Magnetovibrio</taxon>
    </lineage>
</organism>
<evidence type="ECO:0000313" key="2">
    <source>
        <dbReference type="Proteomes" id="UP000095347"/>
    </source>
</evidence>